<reference evidence="3 4" key="1">
    <citation type="submission" date="2018-11" db="EMBL/GenBank/DDBJ databases">
        <authorList>
            <person name="Wuyts S."/>
        </authorList>
    </citation>
    <scope>NUCLEOTIDE SEQUENCE [LARGE SCALE GENOMIC DNA]</scope>
    <source>
        <strain evidence="3">Lactobacillus mudanjiangensis AMBF249</strain>
    </source>
</reference>
<evidence type="ECO:0000313" key="4">
    <source>
        <dbReference type="Proteomes" id="UP000289996"/>
    </source>
</evidence>
<keyword evidence="1" id="KW-0732">Signal</keyword>
<dbReference type="InterPro" id="IPR027994">
    <property type="entry name" value="WxL_dom"/>
</dbReference>
<gene>
    <name evidence="3" type="ORF">MUDAN_MDHGFNIF_00377</name>
</gene>
<evidence type="ECO:0000256" key="1">
    <source>
        <dbReference type="SAM" id="SignalP"/>
    </source>
</evidence>
<feature type="signal peptide" evidence="1">
    <location>
        <begin position="1"/>
        <end position="24"/>
    </location>
</feature>
<organism evidence="3 4">
    <name type="scientific">Lactiplantibacillus mudanjiangensis</name>
    <dbReference type="NCBI Taxonomy" id="1296538"/>
    <lineage>
        <taxon>Bacteria</taxon>
        <taxon>Bacillati</taxon>
        <taxon>Bacillota</taxon>
        <taxon>Bacilli</taxon>
        <taxon>Lactobacillales</taxon>
        <taxon>Lactobacillaceae</taxon>
        <taxon>Lactiplantibacillus</taxon>
    </lineage>
</organism>
<evidence type="ECO:0000259" key="2">
    <source>
        <dbReference type="Pfam" id="PF13731"/>
    </source>
</evidence>
<feature type="chain" id="PRO_5024965892" evidence="1">
    <location>
        <begin position="25"/>
        <end position="191"/>
    </location>
</feature>
<proteinExistence type="predicted"/>
<protein>
    <submittedName>
        <fullName evidence="3">Cell surface protein [Lactobacillus sp.]</fullName>
    </submittedName>
</protein>
<feature type="domain" description="WxL" evidence="2">
    <location>
        <begin position="38"/>
        <end position="188"/>
    </location>
</feature>
<name>A0A660DV08_9LACO</name>
<keyword evidence="4" id="KW-1185">Reference proteome</keyword>
<dbReference type="RefSeq" id="WP_165444476.1">
    <property type="nucleotide sequence ID" value="NZ_BJDY01000003.1"/>
</dbReference>
<accession>A0A660DV08</accession>
<dbReference type="AlphaFoldDB" id="A0A660DV08"/>
<dbReference type="Pfam" id="PF13731">
    <property type="entry name" value="WxL"/>
    <property type="match status" value="1"/>
</dbReference>
<evidence type="ECO:0000313" key="3">
    <source>
        <dbReference type="EMBL" id="VDG27007.1"/>
    </source>
</evidence>
<dbReference type="EMBL" id="UYIG01000001">
    <property type="protein sequence ID" value="VDG27007.1"/>
    <property type="molecule type" value="Genomic_DNA"/>
</dbReference>
<sequence length="191" mass="20137">MKKYVGTLVFSLSLLTALPLAAHADDSTKDTEANIELTQDEDNKDVTLDAVPGVNFGSHVNSKETKTYTAESVSGNVQVTNPGSSDGWAVQAKRTAFTGSNTSMKGEKITFANGTVAATDTGNASKTPTTQDFEITTENSNILVATKGEGVGEFTMTHDKGDVSLYVPAGNVADNYTSTITWSLTNTPDTK</sequence>
<dbReference type="Proteomes" id="UP000289996">
    <property type="component" value="Unassembled WGS sequence"/>
</dbReference>